<dbReference type="SUPFAM" id="SSF55961">
    <property type="entry name" value="Bet v1-like"/>
    <property type="match status" value="1"/>
</dbReference>
<dbReference type="InterPro" id="IPR023393">
    <property type="entry name" value="START-like_dom_sf"/>
</dbReference>
<dbReference type="CDD" id="cd07821">
    <property type="entry name" value="PYR_PYL_RCAR_like"/>
    <property type="match status" value="1"/>
</dbReference>
<protein>
    <submittedName>
        <fullName evidence="1">Polyketide cyclase</fullName>
    </submittedName>
</protein>
<name>A0A9X0EAB0_9PSED</name>
<dbReference type="Gene3D" id="3.30.530.20">
    <property type="match status" value="1"/>
</dbReference>
<dbReference type="OrthoDB" id="6981485at2"/>
<evidence type="ECO:0000313" key="1">
    <source>
        <dbReference type="EMBL" id="KGF62122.1"/>
    </source>
</evidence>
<dbReference type="AlphaFoldDB" id="A0A9X0EAB0"/>
<evidence type="ECO:0000313" key="2">
    <source>
        <dbReference type="Proteomes" id="UP000029719"/>
    </source>
</evidence>
<organism evidence="1 2">
    <name type="scientific">Pseudomonas lutea</name>
    <dbReference type="NCBI Taxonomy" id="243924"/>
    <lineage>
        <taxon>Bacteria</taxon>
        <taxon>Pseudomonadati</taxon>
        <taxon>Pseudomonadota</taxon>
        <taxon>Gammaproteobacteria</taxon>
        <taxon>Pseudomonadales</taxon>
        <taxon>Pseudomonadaceae</taxon>
        <taxon>Pseudomonas</taxon>
    </lineage>
</organism>
<comment type="caution">
    <text evidence="1">The sequence shown here is derived from an EMBL/GenBank/DDBJ whole genome shotgun (WGS) entry which is preliminary data.</text>
</comment>
<dbReference type="InterPro" id="IPR019587">
    <property type="entry name" value="Polyketide_cyclase/dehydratase"/>
</dbReference>
<dbReference type="PANTHER" id="PTHR33789:SF5">
    <property type="entry name" value="BET V I_MAJOR LATEX PROTEIN DOMAIN-CONTAINING PROTEIN"/>
    <property type="match status" value="1"/>
</dbReference>
<dbReference type="Proteomes" id="UP000029719">
    <property type="component" value="Unassembled WGS sequence"/>
</dbReference>
<dbReference type="PANTHER" id="PTHR33789">
    <property type="entry name" value="LACHRYMATORY-FACTOR SYNTHASE"/>
    <property type="match status" value="1"/>
</dbReference>
<dbReference type="RefSeq" id="WP_037018621.1">
    <property type="nucleotide sequence ID" value="NZ_JRMB01000004.1"/>
</dbReference>
<dbReference type="EMBL" id="JRMB01000004">
    <property type="protein sequence ID" value="KGF62122.1"/>
    <property type="molecule type" value="Genomic_DNA"/>
</dbReference>
<gene>
    <name evidence="1" type="ORF">LT42_23500</name>
</gene>
<sequence>MNAISKTNQLSPDTLITNPVGERVISTVSVDAPASDVWQVVGDFGGFAQFIPALASIEVVGNGPGSVRYKKFKEGGHVVVEQLNSRNDHNMTMTWTTLHNSLGIGKLWASMAVEPQDRGGCNATWTIMAEPANGSPMSADEFKSFLQGFADDAMANVASLFRQHA</sequence>
<dbReference type="Pfam" id="PF10604">
    <property type="entry name" value="Polyketide_cyc2"/>
    <property type="match status" value="1"/>
</dbReference>
<accession>A0A9X0EAB0</accession>
<dbReference type="InterPro" id="IPR053249">
    <property type="entry name" value="LFS"/>
</dbReference>
<proteinExistence type="predicted"/>
<reference evidence="1 2" key="1">
    <citation type="submission" date="2014-09" db="EMBL/GenBank/DDBJ databases">
        <title>Genome sequence of Pseudomonas lutea strain DSM 17257T.</title>
        <authorList>
            <person name="Kwak Y."/>
            <person name="Shin J.-H."/>
        </authorList>
    </citation>
    <scope>NUCLEOTIDE SEQUENCE [LARGE SCALE GENOMIC DNA]</scope>
    <source>
        <strain evidence="1 2">DSM 17257</strain>
    </source>
</reference>